<name>A0A418XX04_9GAMM</name>
<dbReference type="CDD" id="cd02891">
    <property type="entry name" value="A2M_like"/>
    <property type="match status" value="1"/>
</dbReference>
<dbReference type="RefSeq" id="WP_119918146.1">
    <property type="nucleotide sequence ID" value="NZ_QYYA01000003.1"/>
</dbReference>
<evidence type="ECO:0008006" key="9">
    <source>
        <dbReference type="Google" id="ProtNLM"/>
    </source>
</evidence>
<dbReference type="InterPro" id="IPR011625">
    <property type="entry name" value="A2M_N_BRD"/>
</dbReference>
<feature type="signal peptide" evidence="4">
    <location>
        <begin position="1"/>
        <end position="27"/>
    </location>
</feature>
<feature type="domain" description="Alpha-2-macroglobulin" evidence="6">
    <location>
        <begin position="1197"/>
        <end position="1286"/>
    </location>
</feature>
<comment type="caution">
    <text evidence="7">The sequence shown here is derived from an EMBL/GenBank/DDBJ whole genome shotgun (WGS) entry which is preliminary data.</text>
</comment>
<dbReference type="OrthoDB" id="9767116at2"/>
<dbReference type="GO" id="GO:0005615">
    <property type="term" value="C:extracellular space"/>
    <property type="evidence" value="ECO:0007669"/>
    <property type="project" value="InterPro"/>
</dbReference>
<keyword evidence="8" id="KW-1185">Reference proteome</keyword>
<dbReference type="PANTHER" id="PTHR40094:SF1">
    <property type="entry name" value="UBIQUITIN DOMAIN-CONTAINING PROTEIN"/>
    <property type="match status" value="1"/>
</dbReference>
<keyword evidence="2 4" id="KW-0732">Signal</keyword>
<dbReference type="InterPro" id="IPR002890">
    <property type="entry name" value="MG2"/>
</dbReference>
<dbReference type="Proteomes" id="UP000283734">
    <property type="component" value="Unassembled WGS sequence"/>
</dbReference>
<accession>A0A418XX04</accession>
<dbReference type="PANTHER" id="PTHR40094">
    <property type="entry name" value="ALPHA-2-MACROGLOBULIN HOMOLOG"/>
    <property type="match status" value="1"/>
</dbReference>
<dbReference type="InterPro" id="IPR047565">
    <property type="entry name" value="Alpha-macroglob_thiol-ester_cl"/>
</dbReference>
<dbReference type="Pfam" id="PF17973">
    <property type="entry name" value="bMG10"/>
    <property type="match status" value="1"/>
</dbReference>
<dbReference type="SUPFAM" id="SSF48239">
    <property type="entry name" value="Terpenoid cyclases/Protein prenyltransferases"/>
    <property type="match status" value="1"/>
</dbReference>
<dbReference type="GO" id="GO:0004866">
    <property type="term" value="F:endopeptidase inhibitor activity"/>
    <property type="evidence" value="ECO:0007669"/>
    <property type="project" value="InterPro"/>
</dbReference>
<dbReference type="InterPro" id="IPR008930">
    <property type="entry name" value="Terpenoid_cyclase/PrenylTrfase"/>
</dbReference>
<dbReference type="Pfam" id="PF01835">
    <property type="entry name" value="MG2"/>
    <property type="match status" value="1"/>
</dbReference>
<gene>
    <name evidence="7" type="ORF">D4A39_11585</name>
</gene>
<feature type="chain" id="PRO_5019533431" description="Alpha-2-macroglobulin" evidence="4">
    <location>
        <begin position="28"/>
        <end position="1861"/>
    </location>
</feature>
<reference evidence="7 8" key="1">
    <citation type="submission" date="2018-09" db="EMBL/GenBank/DDBJ databases">
        <title>Alcanivorax profundi sp. nov., isolated from 1000 m-depth seawater of the Mariana Trench.</title>
        <authorList>
            <person name="Liu J."/>
        </authorList>
    </citation>
    <scope>NUCLEOTIDE SEQUENCE [LARGE SCALE GENOMIC DNA]</scope>
    <source>
        <strain evidence="7 8">MTEO17</strain>
    </source>
</reference>
<dbReference type="InterPro" id="IPR021868">
    <property type="entry name" value="Alpha_2_Macroglob_MG3"/>
</dbReference>
<organism evidence="7 8">
    <name type="scientific">Alcanivorax profundi</name>
    <dbReference type="NCBI Taxonomy" id="2338368"/>
    <lineage>
        <taxon>Bacteria</taxon>
        <taxon>Pseudomonadati</taxon>
        <taxon>Pseudomonadota</taxon>
        <taxon>Gammaproteobacteria</taxon>
        <taxon>Oceanospirillales</taxon>
        <taxon>Alcanivoracaceae</taxon>
        <taxon>Alcanivorax</taxon>
    </lineage>
</organism>
<dbReference type="InterPro" id="IPR001599">
    <property type="entry name" value="Macroglobln_a2"/>
</dbReference>
<dbReference type="Gene3D" id="2.60.40.1930">
    <property type="match status" value="1"/>
</dbReference>
<comment type="similarity">
    <text evidence="1">Belongs to the protease inhibitor I39 (alpha-2-macroglobulin) family. Bacterial alpha-2-macroglobulin subfamily.</text>
</comment>
<evidence type="ECO:0000256" key="1">
    <source>
        <dbReference type="ARBA" id="ARBA00010556"/>
    </source>
</evidence>
<evidence type="ECO:0000313" key="7">
    <source>
        <dbReference type="EMBL" id="RJG17358.1"/>
    </source>
</evidence>
<dbReference type="Pfam" id="PF11974">
    <property type="entry name" value="bMG3"/>
    <property type="match status" value="1"/>
</dbReference>
<protein>
    <recommendedName>
        <fullName evidence="9">Alpha-2-macroglobulin</fullName>
    </recommendedName>
</protein>
<dbReference type="EMBL" id="QYYA01000003">
    <property type="protein sequence ID" value="RJG17358.1"/>
    <property type="molecule type" value="Genomic_DNA"/>
</dbReference>
<feature type="domain" description="Alpha-2-macroglobulin bait region" evidence="5">
    <location>
        <begin position="993"/>
        <end position="1134"/>
    </location>
</feature>
<dbReference type="InterPro" id="IPR041246">
    <property type="entry name" value="Bact_MG10"/>
</dbReference>
<dbReference type="SMART" id="SM01360">
    <property type="entry name" value="A2M"/>
    <property type="match status" value="1"/>
</dbReference>
<evidence type="ECO:0000259" key="5">
    <source>
        <dbReference type="SMART" id="SM01359"/>
    </source>
</evidence>
<dbReference type="Gene3D" id="1.50.10.20">
    <property type="match status" value="1"/>
</dbReference>
<dbReference type="Pfam" id="PF17962">
    <property type="entry name" value="bMG6"/>
    <property type="match status" value="1"/>
</dbReference>
<evidence type="ECO:0000256" key="3">
    <source>
        <dbReference type="SAM" id="MobiDB-lite"/>
    </source>
</evidence>
<sequence>MSSPLANVCRLLLLGLVISLVACDNNAGNDQNRPEANPGTPQVDVPQSQTAASVDDRWQAHLAAVPSGLISARSAIVVRFSHPVFGQQQVGKPVSGVARLASQKPVTVVATSPDTLSVQPQEPFASGESVTLLLFAQGLEGVDDKLPVAELPLQVMRQQMTLTVQSLLPAEQGDTMVLSGSLETRDVAEAATVEAVLRARLEGGSPVIRWQHDAAGLRHDFTVSEVVRGDSEGRLTLSWDGEPLGLNNSGERHYGVPAIATFAVTNVRAVNYPQPHVEVNFSEPLQGTQNLMGLVTLDGDLKPRTEVDGSRLRVYPKDDSNEAVKLVVEAGVRSAKQARLGKKLEKTLTLMMTRPGVRFVGKGTILPNGKVLSVPFEAAGVNSVKVQAFRVFDDNIGQYLQGSELDEGHMDTRAGRYLWQKSIPLPAADEGWQRYQLDLSELMSSHPNGLLHLTLTIDGDDIRYSCPEGALSRKATLPDNYEGPGQDHDQVDVSRYYRDAGYLSWYEQDNPCSDSYYRYNDLASSTRAFLASNLGLIAKQGQGDDLHVVATSLDANAPAEDVVVKVYNYQQQQIGMGLTDAEGMVAIKVEGTPFYLKAVKDRDTGFLKLARNRALPTNQFNTGGERVHDGLKGFFYGERDVWRPGDDIHLTFVLQDPEDRIPDDHPLTLDWFDPRGNKVNSYTLESPLNGFYAFTLSTQESAPTGNWRAVARLGQRYFDTPLRVEAIKPNRLKIELDLPEKVPANEATPVTLFSQWLNGATAANLKADVKVRVTPKATRFAGLDAYQFDDRTRALGSEPFTAFEASVDAQGKATFPLTVPVDLPPGMLRATLTTRVFENSGDYSTQIRSVPVYPYAQWAGLRIPQGSGWANSLARDKQHGIDLISVDSDGKPLAGRPLQITVYEIDWRWWWDRSGENLTHFISDPHTKVVSEAQLTTDADGRAQWTLNGEDYEWGRHLIRVCDTASEHCASQTVYLGWSWDRASDNQDAATRLSLGADKDRYQTGDTARIELPAVANGRLLVTLETGSRVIDQYWLAASGEAQTLDIPITGEMAPNVYVHVALLQPHQRDNDRPIRLYGIVPLLVDDPATRLEPQINAPDKVKPEQTFRIEVSETQGKAMTYTLALVDEGLLGLTNFQTPDPHKAFYQREALGVLTWDLFDMVVGAYGAELDQLLALGGSDGSDDGRDKQRRRFPPVVSFLGPFSLEAGETAQHEITLPPYMGQVRVMVVAGDNGAYGKADKGITVTQPLTLLTSLPRVLGPGESVDLPVTVFVTDDSLNKVTLSVEADERLFSLDKASTELTFTGPSDQIAMLRVTARKQTGIGEITVTAKGGKHEARETVNLPVRAANPPTTRDTFKVLEKGQTWALETAPHGLPGTNSASLAVSSLPAMGLERRLDYLLRYPHGCIEQTTSAALPQLYLPQLMSLDDSQQQDIENNIRAAVERLQTFQMHGGGFSYWPGLANADDWGTTYAGHFLLEARRLGYAVPAEMLDNWQRYQIRRSQQLGDRPWEWSAEAYRQYTLALSGSPQVGVMNRLRERLQMAEQDYRRSSSYHTGRWLLAAAYQQMGLTDVAAELTTLKATGLDNDGARYSYGSLLRDDAIRLTVSQAQGDAQHAWTLARNIADQLAGDDWLSTQSTAWALMAMARYAGAEGEAKGYQYAVKEGKQGWQEVAATSPVTRQTLQAGGEGLTVRNDSDRKLFVTLSQRGTPEPGNEQAVSEGLRLAVQFTANGQSVNPSSLTQGQDFTARITVTNITQRTLDNVALTQILPSGWQITSSRLDGSASEGGNQEKVTYQDVRDDRVMHYFDLAPGSKNALSLSVNLNATFAGRFYLPAWTAEAMYDGRYQARSTGQWVEVKR</sequence>
<proteinExistence type="inferred from homology"/>
<dbReference type="Pfam" id="PF07703">
    <property type="entry name" value="A2M_BRD"/>
    <property type="match status" value="1"/>
</dbReference>
<dbReference type="InterPro" id="IPR051802">
    <property type="entry name" value="YfhM-like"/>
</dbReference>
<dbReference type="SMART" id="SM01419">
    <property type="entry name" value="Thiol-ester_cl"/>
    <property type="match status" value="1"/>
</dbReference>
<dbReference type="InterPro" id="IPR011626">
    <property type="entry name" value="Alpha-macroglobulin_TED"/>
</dbReference>
<dbReference type="Pfam" id="PF07678">
    <property type="entry name" value="TED_complement"/>
    <property type="match status" value="1"/>
</dbReference>
<feature type="region of interest" description="Disordered" evidence="3">
    <location>
        <begin position="29"/>
        <end position="50"/>
    </location>
</feature>
<evidence type="ECO:0000256" key="4">
    <source>
        <dbReference type="SAM" id="SignalP"/>
    </source>
</evidence>
<dbReference type="SMART" id="SM01359">
    <property type="entry name" value="A2M_N_2"/>
    <property type="match status" value="1"/>
</dbReference>
<dbReference type="Pfam" id="PF17972">
    <property type="entry name" value="bMG5"/>
    <property type="match status" value="1"/>
</dbReference>
<dbReference type="InterPro" id="IPR041462">
    <property type="entry name" value="Bact_A2M_MG6"/>
</dbReference>
<evidence type="ECO:0000256" key="2">
    <source>
        <dbReference type="ARBA" id="ARBA00022729"/>
    </source>
</evidence>
<evidence type="ECO:0000259" key="6">
    <source>
        <dbReference type="SMART" id="SM01360"/>
    </source>
</evidence>
<dbReference type="InterPro" id="IPR041203">
    <property type="entry name" value="Bact_A2M_MG5"/>
</dbReference>
<dbReference type="Pfam" id="PF00207">
    <property type="entry name" value="A2M"/>
    <property type="match status" value="1"/>
</dbReference>
<evidence type="ECO:0000313" key="8">
    <source>
        <dbReference type="Proteomes" id="UP000283734"/>
    </source>
</evidence>